<comment type="caution">
    <text evidence="6">The sequence shown here is derived from an EMBL/GenBank/DDBJ whole genome shotgun (WGS) entry which is preliminary data.</text>
</comment>
<evidence type="ECO:0000256" key="4">
    <source>
        <dbReference type="ARBA" id="ARBA00022989"/>
    </source>
</evidence>
<dbReference type="PANTHER" id="PTHR31885">
    <property type="entry name" value="GH04784P"/>
    <property type="match status" value="1"/>
</dbReference>
<evidence type="ECO:0000256" key="5">
    <source>
        <dbReference type="ARBA" id="ARBA00023136"/>
    </source>
</evidence>
<evidence type="ECO:0000256" key="1">
    <source>
        <dbReference type="ARBA" id="ARBA00004141"/>
    </source>
</evidence>
<dbReference type="EMBL" id="JAUZMZ010000340">
    <property type="protein sequence ID" value="MEE2035500.1"/>
    <property type="molecule type" value="Genomic_DNA"/>
</dbReference>
<gene>
    <name evidence="6" type="ORF">Q8814_25930</name>
</gene>
<keyword evidence="5" id="KW-0472">Membrane</keyword>
<dbReference type="InterPro" id="IPR012506">
    <property type="entry name" value="TMEM86B-like"/>
</dbReference>
<evidence type="ECO:0000256" key="3">
    <source>
        <dbReference type="ARBA" id="ARBA00022692"/>
    </source>
</evidence>
<name>A0ABU7K014_9NOCA</name>
<comment type="similarity">
    <text evidence="2">Belongs to the TMEM86 family.</text>
</comment>
<accession>A0ABU7K014</accession>
<protein>
    <submittedName>
        <fullName evidence="6">Lysoplasmalogenase family protein</fullName>
    </submittedName>
</protein>
<organism evidence="6 7">
    <name type="scientific">Rhodococcus chondri</name>
    <dbReference type="NCBI Taxonomy" id="3065941"/>
    <lineage>
        <taxon>Bacteria</taxon>
        <taxon>Bacillati</taxon>
        <taxon>Actinomycetota</taxon>
        <taxon>Actinomycetes</taxon>
        <taxon>Mycobacteriales</taxon>
        <taxon>Nocardiaceae</taxon>
        <taxon>Rhodococcus</taxon>
    </lineage>
</organism>
<proteinExistence type="inferred from homology"/>
<comment type="subcellular location">
    <subcellularLocation>
        <location evidence="1">Membrane</location>
        <topology evidence="1">Multi-pass membrane protein</topology>
    </subcellularLocation>
</comment>
<dbReference type="PANTHER" id="PTHR31885:SF6">
    <property type="entry name" value="GH04784P"/>
    <property type="match status" value="1"/>
</dbReference>
<keyword evidence="7" id="KW-1185">Reference proteome</keyword>
<evidence type="ECO:0000256" key="2">
    <source>
        <dbReference type="ARBA" id="ARBA00007375"/>
    </source>
</evidence>
<sequence length="220" mass="22795">SAATIVGGLRDDEKLQQIAKPLIGTPLAVRVLRRARDTDRLDTALLLAGLAAATAGDVFMIRSDDDRRLLRGASSFAVMQAAYSTLLVRRGARPSPSVVAQRAAAVLGAAGLLGAKNPSVAAPLTGYGTLLATTATLAADPALVPGARQVARMVVPGADRRSWPALGGLAFTVSDGTIVLRRTLLKNETARAAAEGFVLVTYAAAQLMLVEGMLALARRD</sequence>
<keyword evidence="3" id="KW-0812">Transmembrane</keyword>
<reference evidence="6 7" key="1">
    <citation type="submission" date="2023-08" db="EMBL/GenBank/DDBJ databases">
        <authorList>
            <person name="Girao M."/>
            <person name="Carvalho M.F."/>
        </authorList>
    </citation>
    <scope>NUCLEOTIDE SEQUENCE [LARGE SCALE GENOMIC DNA]</scope>
    <source>
        <strain evidence="6 7">CC-R104</strain>
    </source>
</reference>
<keyword evidence="4" id="KW-1133">Transmembrane helix</keyword>
<feature type="non-terminal residue" evidence="6">
    <location>
        <position position="1"/>
    </location>
</feature>
<dbReference type="Pfam" id="PF07947">
    <property type="entry name" value="YhhN"/>
    <property type="match status" value="1"/>
</dbReference>
<evidence type="ECO:0000313" key="7">
    <source>
        <dbReference type="Proteomes" id="UP001331936"/>
    </source>
</evidence>
<evidence type="ECO:0000313" key="6">
    <source>
        <dbReference type="EMBL" id="MEE2035500.1"/>
    </source>
</evidence>
<dbReference type="RefSeq" id="WP_330154799.1">
    <property type="nucleotide sequence ID" value="NZ_JAUZMZ010000340.1"/>
</dbReference>
<dbReference type="Proteomes" id="UP001331936">
    <property type="component" value="Unassembled WGS sequence"/>
</dbReference>